<dbReference type="Proteomes" id="UP000078555">
    <property type="component" value="Unassembled WGS sequence"/>
</dbReference>
<sequence length="340" mass="40052">MSLKPEEILEFENLVEGSLKHLPVYAIYEEFDEEANEDNYNEHFTEARKLKHSYSYDDTFCNKLSRNLIKFLSIKSSGINILQRCRCLNFWLYNNIHKIFTKYGDIRSTGIIDAFTKGWKLINSEIISGKCSIRYDGTTSLEELKYYKYMHDYFKNYEHIIKNYKQKDTCSLYKQYVSYINKFYKSYKHKCCGYNEGNCYFFFDFECDDKYNPNNVLSIITCNEFEKDNSLQAPEREQLSDELQESGVKKISQDGDTESFTSSPAHTTMSIIFPLIIIPITLFLLNKFTPIGHFLHTKLPRKDKLPYSLNEETMQDLVTNDSNYVDNNSINASYITYHPL</sequence>
<dbReference type="EMBL" id="FLRD01000289">
    <property type="protein sequence ID" value="SBT52334.1"/>
    <property type="molecule type" value="Genomic_DNA"/>
</dbReference>
<dbReference type="Pfam" id="PF05795">
    <property type="entry name" value="Plasmodium_Vir"/>
    <property type="match status" value="1"/>
</dbReference>
<name>A0A1A9A782_PLAOA</name>
<gene>
    <name evidence="2" type="ORF">POVWA1_063520</name>
    <name evidence="3" type="ORF">POVWA2_077020</name>
</gene>
<evidence type="ECO:0000313" key="2">
    <source>
        <dbReference type="EMBL" id="SBT52334.1"/>
    </source>
</evidence>
<keyword evidence="5" id="KW-1185">Reference proteome</keyword>
<accession>A0A1A9A782</accession>
<evidence type="ECO:0000313" key="5">
    <source>
        <dbReference type="Proteomes" id="UP000078555"/>
    </source>
</evidence>
<evidence type="ECO:0000313" key="4">
    <source>
        <dbReference type="Proteomes" id="UP000078550"/>
    </source>
</evidence>
<evidence type="ECO:0000256" key="1">
    <source>
        <dbReference type="SAM" id="MobiDB-lite"/>
    </source>
</evidence>
<proteinExistence type="predicted"/>
<evidence type="ECO:0000313" key="3">
    <source>
        <dbReference type="EMBL" id="SBT57050.1"/>
    </source>
</evidence>
<organism evidence="2 5">
    <name type="scientific">Plasmodium ovale wallikeri</name>
    <dbReference type="NCBI Taxonomy" id="864142"/>
    <lineage>
        <taxon>Eukaryota</taxon>
        <taxon>Sar</taxon>
        <taxon>Alveolata</taxon>
        <taxon>Apicomplexa</taxon>
        <taxon>Aconoidasida</taxon>
        <taxon>Haemosporida</taxon>
        <taxon>Plasmodiidae</taxon>
        <taxon>Plasmodium</taxon>
        <taxon>Plasmodium (Plasmodium)</taxon>
    </lineage>
</organism>
<dbReference type="Proteomes" id="UP000078550">
    <property type="component" value="Unassembled WGS sequence"/>
</dbReference>
<feature type="region of interest" description="Disordered" evidence="1">
    <location>
        <begin position="235"/>
        <end position="263"/>
    </location>
</feature>
<reference evidence="2" key="1">
    <citation type="submission" date="2016-05" db="EMBL/GenBank/DDBJ databases">
        <authorList>
            <person name="Lavstsen T."/>
            <person name="Jespersen J.S."/>
        </authorList>
    </citation>
    <scope>NUCLEOTIDE SEQUENCE [LARGE SCALE GENOMIC DNA]</scope>
</reference>
<protein>
    <submittedName>
        <fullName evidence="2">PIR Superfamily Protein</fullName>
    </submittedName>
</protein>
<dbReference type="EMBL" id="FLRE01001695">
    <property type="protein sequence ID" value="SBT57050.1"/>
    <property type="molecule type" value="Genomic_DNA"/>
</dbReference>
<dbReference type="InterPro" id="IPR008780">
    <property type="entry name" value="Plasmodium_Vir"/>
</dbReference>
<reference evidence="4 5" key="2">
    <citation type="submission" date="2016-05" db="EMBL/GenBank/DDBJ databases">
        <authorList>
            <person name="Naeem Raeece"/>
        </authorList>
    </citation>
    <scope>NUCLEOTIDE SEQUENCE [LARGE SCALE GENOMIC DNA]</scope>
</reference>
<dbReference type="AlphaFoldDB" id="A0A1A9A782"/>